<evidence type="ECO:0000313" key="5">
    <source>
        <dbReference type="EMBL" id="KAK9169190.1"/>
    </source>
</evidence>
<dbReference type="InterPro" id="IPR001077">
    <property type="entry name" value="COMT_C"/>
</dbReference>
<dbReference type="PANTHER" id="PTHR11746">
    <property type="entry name" value="O-METHYLTRANSFERASE"/>
    <property type="match status" value="1"/>
</dbReference>
<dbReference type="GO" id="GO:0008171">
    <property type="term" value="F:O-methyltransferase activity"/>
    <property type="evidence" value="ECO:0007669"/>
    <property type="project" value="InterPro"/>
</dbReference>
<dbReference type="InterPro" id="IPR016461">
    <property type="entry name" value="COMT-like"/>
</dbReference>
<keyword evidence="2" id="KW-0808">Transferase</keyword>
<dbReference type="AlphaFoldDB" id="A0AAP0LEI7"/>
<evidence type="ECO:0000256" key="1">
    <source>
        <dbReference type="ARBA" id="ARBA00022603"/>
    </source>
</evidence>
<reference evidence="5 6" key="1">
    <citation type="submission" date="2024-01" db="EMBL/GenBank/DDBJ databases">
        <title>Genome assemblies of Stephania.</title>
        <authorList>
            <person name="Yang L."/>
        </authorList>
    </citation>
    <scope>NUCLEOTIDE SEQUENCE [LARGE SCALE GENOMIC DNA]</scope>
    <source>
        <strain evidence="5">YNDBR</strain>
        <tissue evidence="5">Leaf</tissue>
    </source>
</reference>
<name>A0AAP0LEI7_9MAGN</name>
<accession>A0AAP0LEI7</accession>
<protein>
    <recommendedName>
        <fullName evidence="4">O-methyltransferase C-terminal domain-containing protein</fullName>
    </recommendedName>
</protein>
<organism evidence="5 6">
    <name type="scientific">Stephania yunnanensis</name>
    <dbReference type="NCBI Taxonomy" id="152371"/>
    <lineage>
        <taxon>Eukaryota</taxon>
        <taxon>Viridiplantae</taxon>
        <taxon>Streptophyta</taxon>
        <taxon>Embryophyta</taxon>
        <taxon>Tracheophyta</taxon>
        <taxon>Spermatophyta</taxon>
        <taxon>Magnoliopsida</taxon>
        <taxon>Ranunculales</taxon>
        <taxon>Menispermaceae</taxon>
        <taxon>Menispermoideae</taxon>
        <taxon>Cissampelideae</taxon>
        <taxon>Stephania</taxon>
    </lineage>
</organism>
<dbReference type="InterPro" id="IPR029063">
    <property type="entry name" value="SAM-dependent_MTases_sf"/>
</dbReference>
<dbReference type="SUPFAM" id="SSF53335">
    <property type="entry name" value="S-adenosyl-L-methionine-dependent methyltransferases"/>
    <property type="match status" value="1"/>
</dbReference>
<gene>
    <name evidence="5" type="ORF">Syun_001330</name>
</gene>
<dbReference type="Proteomes" id="UP001420932">
    <property type="component" value="Unassembled WGS sequence"/>
</dbReference>
<evidence type="ECO:0000256" key="3">
    <source>
        <dbReference type="ARBA" id="ARBA00022691"/>
    </source>
</evidence>
<comment type="caution">
    <text evidence="5">The sequence shown here is derived from an EMBL/GenBank/DDBJ whole genome shotgun (WGS) entry which is preliminary data.</text>
</comment>
<evidence type="ECO:0000259" key="4">
    <source>
        <dbReference type="Pfam" id="PF00891"/>
    </source>
</evidence>
<dbReference type="GO" id="GO:0032259">
    <property type="term" value="P:methylation"/>
    <property type="evidence" value="ECO:0007669"/>
    <property type="project" value="UniProtKB-KW"/>
</dbReference>
<dbReference type="Gene3D" id="3.40.50.150">
    <property type="entry name" value="Vaccinia Virus protein VP39"/>
    <property type="match status" value="1"/>
</dbReference>
<keyword evidence="6" id="KW-1185">Reference proteome</keyword>
<evidence type="ECO:0000256" key="2">
    <source>
        <dbReference type="ARBA" id="ARBA00022679"/>
    </source>
</evidence>
<keyword evidence="1" id="KW-0489">Methyltransferase</keyword>
<dbReference type="PROSITE" id="PS51683">
    <property type="entry name" value="SAM_OMT_II"/>
    <property type="match status" value="1"/>
</dbReference>
<dbReference type="EMBL" id="JBBNAF010000001">
    <property type="protein sequence ID" value="KAK9169190.1"/>
    <property type="molecule type" value="Genomic_DNA"/>
</dbReference>
<feature type="domain" description="O-methyltransferase C-terminal" evidence="4">
    <location>
        <begin position="2"/>
        <end position="69"/>
    </location>
</feature>
<evidence type="ECO:0000313" key="6">
    <source>
        <dbReference type="Proteomes" id="UP001420932"/>
    </source>
</evidence>
<keyword evidence="3" id="KW-0949">S-adenosyl-L-methionine</keyword>
<proteinExistence type="predicted"/>
<dbReference type="Pfam" id="PF00891">
    <property type="entry name" value="Methyltransf_2"/>
    <property type="match status" value="1"/>
</dbReference>
<sequence length="84" mass="8888">MFEGVTSFVDVGGGVGLMGKAIAEAFPHIKCSVLDLPHVVASCKGTENLEFVGGDTFQTIHSADALLLKLFVRASRCRALPLAR</sequence>